<dbReference type="CDD" id="cd00156">
    <property type="entry name" value="REC"/>
    <property type="match status" value="1"/>
</dbReference>
<keyword evidence="2" id="KW-0902">Two-component regulatory system</keyword>
<proteinExistence type="predicted"/>
<dbReference type="InterPro" id="IPR011006">
    <property type="entry name" value="CheY-like_superfamily"/>
</dbReference>
<dbReference type="AlphaFoldDB" id="A0A5E4YML0"/>
<dbReference type="Gene3D" id="3.40.50.2300">
    <property type="match status" value="1"/>
</dbReference>
<evidence type="ECO:0000313" key="6">
    <source>
        <dbReference type="Proteomes" id="UP000366945"/>
    </source>
</evidence>
<dbReference type="SUPFAM" id="SSF52172">
    <property type="entry name" value="CheY-like"/>
    <property type="match status" value="1"/>
</dbReference>
<name>A0A5E4YML0_9BURK</name>
<reference evidence="5 6" key="1">
    <citation type="submission" date="2019-08" db="EMBL/GenBank/DDBJ databases">
        <authorList>
            <person name="Peeters C."/>
        </authorList>
    </citation>
    <scope>NUCLEOTIDE SEQUENCE [LARGE SCALE GENOMIC DNA]</scope>
    <source>
        <strain evidence="5 6">LMG 31114</strain>
    </source>
</reference>
<keyword evidence="6" id="KW-1185">Reference proteome</keyword>
<dbReference type="Proteomes" id="UP000366945">
    <property type="component" value="Unassembled WGS sequence"/>
</dbReference>
<dbReference type="InterPro" id="IPR050595">
    <property type="entry name" value="Bact_response_regulator"/>
</dbReference>
<dbReference type="GeneID" id="300406618"/>
<dbReference type="InterPro" id="IPR001789">
    <property type="entry name" value="Sig_transdc_resp-reg_receiver"/>
</dbReference>
<dbReference type="SMART" id="SM00448">
    <property type="entry name" value="REC"/>
    <property type="match status" value="1"/>
</dbReference>
<organism evidence="5 6">
    <name type="scientific">Pandoraea pneumonica</name>
    <dbReference type="NCBI Taxonomy" id="2508299"/>
    <lineage>
        <taxon>Bacteria</taxon>
        <taxon>Pseudomonadati</taxon>
        <taxon>Pseudomonadota</taxon>
        <taxon>Betaproteobacteria</taxon>
        <taxon>Burkholderiales</taxon>
        <taxon>Burkholderiaceae</taxon>
        <taxon>Pandoraea</taxon>
    </lineage>
</organism>
<dbReference type="RefSeq" id="WP_150681843.1">
    <property type="nucleotide sequence ID" value="NZ_CABPSK010000005.1"/>
</dbReference>
<dbReference type="PROSITE" id="PS50110">
    <property type="entry name" value="RESPONSE_REGULATORY"/>
    <property type="match status" value="1"/>
</dbReference>
<keyword evidence="1 3" id="KW-0597">Phosphoprotein</keyword>
<evidence type="ECO:0000256" key="2">
    <source>
        <dbReference type="ARBA" id="ARBA00023012"/>
    </source>
</evidence>
<feature type="domain" description="Response regulatory" evidence="4">
    <location>
        <begin position="17"/>
        <end position="135"/>
    </location>
</feature>
<gene>
    <name evidence="5" type="ORF">PPN31114_04638</name>
</gene>
<sequence>MSTGKATTLTGSRSPLKVLLIEDSAVIRESLSEALGSSGMLEVTGVAETADDAVRTLKEDSFDAVIVDIQLRRGSGMDVLSYLHEAGLLPHLMAIVLTNYALATYRKRCQQLGVQYFFDKSLEFDRVIEVLDDFATGRQASAT</sequence>
<dbReference type="OrthoDB" id="9152510at2"/>
<feature type="modified residue" description="4-aspartylphosphate" evidence="3">
    <location>
        <position position="68"/>
    </location>
</feature>
<dbReference type="PANTHER" id="PTHR44591">
    <property type="entry name" value="STRESS RESPONSE REGULATOR PROTEIN 1"/>
    <property type="match status" value="1"/>
</dbReference>
<evidence type="ECO:0000259" key="4">
    <source>
        <dbReference type="PROSITE" id="PS50110"/>
    </source>
</evidence>
<dbReference type="EMBL" id="CABPSK010000005">
    <property type="protein sequence ID" value="VVE50084.1"/>
    <property type="molecule type" value="Genomic_DNA"/>
</dbReference>
<evidence type="ECO:0000313" key="5">
    <source>
        <dbReference type="EMBL" id="VVE50084.1"/>
    </source>
</evidence>
<dbReference type="GO" id="GO:0000160">
    <property type="term" value="P:phosphorelay signal transduction system"/>
    <property type="evidence" value="ECO:0007669"/>
    <property type="project" value="UniProtKB-KW"/>
</dbReference>
<evidence type="ECO:0000256" key="1">
    <source>
        <dbReference type="ARBA" id="ARBA00022553"/>
    </source>
</evidence>
<dbReference type="PANTHER" id="PTHR44591:SF14">
    <property type="entry name" value="PROTEIN PILG"/>
    <property type="match status" value="1"/>
</dbReference>
<evidence type="ECO:0000256" key="3">
    <source>
        <dbReference type="PROSITE-ProRule" id="PRU00169"/>
    </source>
</evidence>
<protein>
    <submittedName>
        <fullName evidence="5">Chemotaxis protein CheY</fullName>
    </submittedName>
</protein>
<accession>A0A5E4YML0</accession>
<dbReference type="Pfam" id="PF00072">
    <property type="entry name" value="Response_reg"/>
    <property type="match status" value="1"/>
</dbReference>